<dbReference type="InterPro" id="IPR003352">
    <property type="entry name" value="PTS_EIIC"/>
</dbReference>
<evidence type="ECO:0000256" key="5">
    <source>
        <dbReference type="ARBA" id="ARBA00022679"/>
    </source>
</evidence>
<feature type="domain" description="PTS EIIA type-1" evidence="13">
    <location>
        <begin position="469"/>
        <end position="573"/>
    </location>
</feature>
<keyword evidence="7 12" id="KW-0812">Transmembrane</keyword>
<feature type="domain" description="PTS EIIB type-1" evidence="14">
    <location>
        <begin position="4"/>
        <end position="86"/>
    </location>
</feature>
<keyword evidence="3" id="KW-1003">Cell membrane</keyword>
<dbReference type="PROSITE" id="PS01035">
    <property type="entry name" value="PTS_EIIB_TYPE_1_CYS"/>
    <property type="match status" value="1"/>
</dbReference>
<dbReference type="InterPro" id="IPR050558">
    <property type="entry name" value="PTS_Sugar-Specific_Components"/>
</dbReference>
<evidence type="ECO:0000256" key="10">
    <source>
        <dbReference type="ARBA" id="ARBA00023136"/>
    </source>
</evidence>
<evidence type="ECO:0000256" key="8">
    <source>
        <dbReference type="ARBA" id="ARBA00022777"/>
    </source>
</evidence>
<evidence type="ECO:0000259" key="14">
    <source>
        <dbReference type="PROSITE" id="PS51098"/>
    </source>
</evidence>
<dbReference type="Pfam" id="PF02378">
    <property type="entry name" value="PTS_EIIC"/>
    <property type="match status" value="1"/>
</dbReference>
<keyword evidence="4" id="KW-0762">Sugar transport</keyword>
<dbReference type="Proteomes" id="UP000051804">
    <property type="component" value="Unassembled WGS sequence"/>
</dbReference>
<evidence type="ECO:0000259" key="13">
    <source>
        <dbReference type="PROSITE" id="PS51093"/>
    </source>
</evidence>
<feature type="transmembrane region" description="Helical" evidence="12">
    <location>
        <begin position="238"/>
        <end position="258"/>
    </location>
</feature>
<feature type="transmembrane region" description="Helical" evidence="12">
    <location>
        <begin position="168"/>
        <end position="188"/>
    </location>
</feature>
<dbReference type="Pfam" id="PF00367">
    <property type="entry name" value="PTS_EIIB"/>
    <property type="match status" value="1"/>
</dbReference>
<sequence length="597" mass="61833">MTDSELARTIIADLGGSANITHHLHCVTRLRFNLRDDTAADLDAIAALPGVLGTQRQNGQTQVVIGPRVADVYAQVAAQLGGASAAPARRFSLQLLFDVITGIFSPIIPALVAGGILKGLLAIVESIAPALAKNSTVALISMISDVPFYFLPVLLAVTAARRFKVNEFLGLCVAGAMLYPSFTATIASGKSGLSLFGATIPSFTYSDSVFPVILSVGLLALVYHAIDRVIPDMFKLVVVPAVALLITIPVALLVLAPLGAYGGQYLASGIVWLFTKAGLLTGFLLGFFMPLIVLTGMHQSTSPIQIQNIATMGYDYLLPISFAHNMAESGAAFGAALRMKNKERRAAAMSTSFSAFLGISEPALYTVNVINKTPLIAAMIANGIGGALTVVFSVKCYAFVMPGITSLPVYAKAGNMMNLVWMIVCIAATFVIAAGLAFALSRQLATSESVLVLHQPVAGQREPLSAVADATFASGQVGQGFAVQPSDGEVMAPAAGTIASIAETHHAITMTTPDGTGILLHLGIDTVSADGAPFTVHVAVGDHVTVGQPLVTMDLAQLAAAHLDPTVIVTLPDAHRPFTIAAAPTPAAPVGSTLATS</sequence>
<dbReference type="GO" id="GO:0005886">
    <property type="term" value="C:plasma membrane"/>
    <property type="evidence" value="ECO:0007669"/>
    <property type="project" value="UniProtKB-SubCell"/>
</dbReference>
<keyword evidence="17" id="KW-1185">Reference proteome</keyword>
<dbReference type="RefSeq" id="WP_054722944.1">
    <property type="nucleotide sequence ID" value="NZ_AZDJ01000003.1"/>
</dbReference>
<gene>
    <name evidence="16" type="ORF">FD02_GL001831</name>
</gene>
<dbReference type="NCBIfam" id="TIGR00830">
    <property type="entry name" value="PTBA"/>
    <property type="match status" value="1"/>
</dbReference>
<dbReference type="PROSITE" id="PS00371">
    <property type="entry name" value="PTS_EIIA_TYPE_1_HIS"/>
    <property type="match status" value="1"/>
</dbReference>
<feature type="transmembrane region" description="Helical" evidence="12">
    <location>
        <begin position="137"/>
        <end position="156"/>
    </location>
</feature>
<dbReference type="PATRIC" id="fig|1291734.4.peg.1880"/>
<evidence type="ECO:0000256" key="4">
    <source>
        <dbReference type="ARBA" id="ARBA00022597"/>
    </source>
</evidence>
<keyword evidence="6" id="KW-0598">Phosphotransferase system</keyword>
<keyword evidence="10 12" id="KW-0472">Membrane</keyword>
<dbReference type="InterPro" id="IPR011055">
    <property type="entry name" value="Dup_hybrid_motif"/>
</dbReference>
<protein>
    <submittedName>
        <fullName evidence="16">PTS system beta-glucoside-specific EIIBCA component</fullName>
    </submittedName>
</protein>
<dbReference type="EMBL" id="AZDJ01000003">
    <property type="protein sequence ID" value="KRK73997.1"/>
    <property type="molecule type" value="Genomic_DNA"/>
</dbReference>
<evidence type="ECO:0000256" key="7">
    <source>
        <dbReference type="ARBA" id="ARBA00022692"/>
    </source>
</evidence>
<feature type="transmembrane region" description="Helical" evidence="12">
    <location>
        <begin position="95"/>
        <end position="117"/>
    </location>
</feature>
<proteinExistence type="predicted"/>
<reference evidence="16 17" key="1">
    <citation type="journal article" date="2015" name="Genome Announc.">
        <title>Expanding the biotechnology potential of lactobacilli through comparative genomics of 213 strains and associated genera.</title>
        <authorList>
            <person name="Sun Z."/>
            <person name="Harris H.M."/>
            <person name="McCann A."/>
            <person name="Guo C."/>
            <person name="Argimon S."/>
            <person name="Zhang W."/>
            <person name="Yang X."/>
            <person name="Jeffery I.B."/>
            <person name="Cooney J.C."/>
            <person name="Kagawa T.F."/>
            <person name="Liu W."/>
            <person name="Song Y."/>
            <person name="Salvetti E."/>
            <person name="Wrobel A."/>
            <person name="Rasinkangas P."/>
            <person name="Parkhill J."/>
            <person name="Rea M.C."/>
            <person name="O'Sullivan O."/>
            <person name="Ritari J."/>
            <person name="Douillard F.P."/>
            <person name="Paul Ross R."/>
            <person name="Yang R."/>
            <person name="Briner A.E."/>
            <person name="Felis G.E."/>
            <person name="de Vos W.M."/>
            <person name="Barrangou R."/>
            <person name="Klaenhammer T.R."/>
            <person name="Caufield P.W."/>
            <person name="Cui Y."/>
            <person name="Zhang H."/>
            <person name="O'Toole P.W."/>
        </authorList>
    </citation>
    <scope>NUCLEOTIDE SEQUENCE [LARGE SCALE GENOMIC DNA]</scope>
    <source>
        <strain evidence="16 17">JCM 17158</strain>
    </source>
</reference>
<accession>A0A0R1JRT2</accession>
<dbReference type="SUPFAM" id="SSF51261">
    <property type="entry name" value="Duplicated hybrid motif"/>
    <property type="match status" value="1"/>
</dbReference>
<keyword evidence="8" id="KW-0418">Kinase</keyword>
<evidence type="ECO:0000259" key="15">
    <source>
        <dbReference type="PROSITE" id="PS51103"/>
    </source>
</evidence>
<comment type="caution">
    <text evidence="16">The sequence shown here is derived from an EMBL/GenBank/DDBJ whole genome shotgun (WGS) entry which is preliminary data.</text>
</comment>
<feature type="active site" description="Phosphocysteine intermediate; for EIIB activity" evidence="11">
    <location>
        <position position="26"/>
    </location>
</feature>
<feature type="transmembrane region" description="Helical" evidence="12">
    <location>
        <begin position="346"/>
        <end position="364"/>
    </location>
</feature>
<dbReference type="InterPro" id="IPR013013">
    <property type="entry name" value="PTS_EIIC_1"/>
</dbReference>
<dbReference type="CDD" id="cd00212">
    <property type="entry name" value="PTS_IIB_glc"/>
    <property type="match status" value="1"/>
</dbReference>
<dbReference type="InterPro" id="IPR001127">
    <property type="entry name" value="PTS_EIIA_1_perm"/>
</dbReference>
<feature type="transmembrane region" description="Helical" evidence="12">
    <location>
        <begin position="376"/>
        <end position="398"/>
    </location>
</feature>
<feature type="transmembrane region" description="Helical" evidence="12">
    <location>
        <begin position="208"/>
        <end position="226"/>
    </location>
</feature>
<keyword evidence="5" id="KW-0808">Transferase</keyword>
<evidence type="ECO:0000256" key="6">
    <source>
        <dbReference type="ARBA" id="ARBA00022683"/>
    </source>
</evidence>
<dbReference type="Pfam" id="PF00358">
    <property type="entry name" value="PTS_EIIA_1"/>
    <property type="match status" value="1"/>
</dbReference>
<dbReference type="PROSITE" id="PS51093">
    <property type="entry name" value="PTS_EIIA_TYPE_1"/>
    <property type="match status" value="1"/>
</dbReference>
<keyword evidence="2" id="KW-0813">Transport</keyword>
<dbReference type="PROSITE" id="PS51098">
    <property type="entry name" value="PTS_EIIB_TYPE_1"/>
    <property type="match status" value="1"/>
</dbReference>
<comment type="subcellular location">
    <subcellularLocation>
        <location evidence="1">Cell membrane</location>
        <topology evidence="1">Multi-pass membrane protein</topology>
    </subcellularLocation>
</comment>
<feature type="transmembrane region" description="Helical" evidence="12">
    <location>
        <begin position="270"/>
        <end position="294"/>
    </location>
</feature>
<evidence type="ECO:0000313" key="16">
    <source>
        <dbReference type="EMBL" id="KRK73997.1"/>
    </source>
</evidence>
<dbReference type="PROSITE" id="PS51103">
    <property type="entry name" value="PTS_EIIC_TYPE_1"/>
    <property type="match status" value="1"/>
</dbReference>
<feature type="transmembrane region" description="Helical" evidence="12">
    <location>
        <begin position="419"/>
        <end position="440"/>
    </location>
</feature>
<evidence type="ECO:0000256" key="9">
    <source>
        <dbReference type="ARBA" id="ARBA00022989"/>
    </source>
</evidence>
<dbReference type="SUPFAM" id="SSF55604">
    <property type="entry name" value="Glucose permease domain IIB"/>
    <property type="match status" value="1"/>
</dbReference>
<dbReference type="OrthoDB" id="9769191at2"/>
<name>A0A0R1JRT2_9LACO</name>
<keyword evidence="9 12" id="KW-1133">Transmembrane helix</keyword>
<evidence type="ECO:0000256" key="1">
    <source>
        <dbReference type="ARBA" id="ARBA00004651"/>
    </source>
</evidence>
<dbReference type="InterPro" id="IPR036878">
    <property type="entry name" value="Glu_permease_IIB"/>
</dbReference>
<evidence type="ECO:0000256" key="2">
    <source>
        <dbReference type="ARBA" id="ARBA00022448"/>
    </source>
</evidence>
<dbReference type="InterPro" id="IPR018113">
    <property type="entry name" value="PTrfase_EIIB_Cys"/>
</dbReference>
<dbReference type="GO" id="GO:0016301">
    <property type="term" value="F:kinase activity"/>
    <property type="evidence" value="ECO:0007669"/>
    <property type="project" value="UniProtKB-KW"/>
</dbReference>
<dbReference type="PANTHER" id="PTHR30175">
    <property type="entry name" value="PHOSPHOTRANSFERASE SYSTEM TRANSPORT PROTEIN"/>
    <property type="match status" value="1"/>
</dbReference>
<evidence type="ECO:0000313" key="17">
    <source>
        <dbReference type="Proteomes" id="UP000051804"/>
    </source>
</evidence>
<dbReference type="GO" id="GO:0009401">
    <property type="term" value="P:phosphoenolpyruvate-dependent sugar phosphotransferase system"/>
    <property type="evidence" value="ECO:0007669"/>
    <property type="project" value="UniProtKB-KW"/>
</dbReference>
<dbReference type="AlphaFoldDB" id="A0A0R1JRT2"/>
<dbReference type="STRING" id="1291734.FD02_GL001831"/>
<dbReference type="GO" id="GO:0090589">
    <property type="term" value="F:protein-phosphocysteine-trehalose phosphotransferase system transporter activity"/>
    <property type="evidence" value="ECO:0007669"/>
    <property type="project" value="TreeGrafter"/>
</dbReference>
<evidence type="ECO:0000256" key="3">
    <source>
        <dbReference type="ARBA" id="ARBA00022475"/>
    </source>
</evidence>
<dbReference type="Gene3D" id="2.70.70.10">
    <property type="entry name" value="Glucose Permease (Domain IIA)"/>
    <property type="match status" value="1"/>
</dbReference>
<evidence type="ECO:0000256" key="11">
    <source>
        <dbReference type="PROSITE-ProRule" id="PRU00421"/>
    </source>
</evidence>
<feature type="domain" description="PTS EIIC type-1" evidence="15">
    <location>
        <begin position="98"/>
        <end position="462"/>
    </location>
</feature>
<organism evidence="16 17">
    <name type="scientific">Lacticaseibacillus nasuensis JCM 17158</name>
    <dbReference type="NCBI Taxonomy" id="1291734"/>
    <lineage>
        <taxon>Bacteria</taxon>
        <taxon>Bacillati</taxon>
        <taxon>Bacillota</taxon>
        <taxon>Bacilli</taxon>
        <taxon>Lactobacillales</taxon>
        <taxon>Lactobacillaceae</taxon>
        <taxon>Lacticaseibacillus</taxon>
    </lineage>
</organism>
<dbReference type="GO" id="GO:0008982">
    <property type="term" value="F:protein-N(PI)-phosphohistidine-sugar phosphotransferase activity"/>
    <property type="evidence" value="ECO:0007669"/>
    <property type="project" value="InterPro"/>
</dbReference>
<dbReference type="PANTHER" id="PTHR30175:SF1">
    <property type="entry name" value="PTS SYSTEM ARBUTIN-, CELLOBIOSE-, AND SALICIN-SPECIFIC EIIBC COMPONENT-RELATED"/>
    <property type="match status" value="1"/>
</dbReference>
<dbReference type="InterPro" id="IPR001996">
    <property type="entry name" value="PTS_IIB_1"/>
</dbReference>
<evidence type="ECO:0000256" key="12">
    <source>
        <dbReference type="SAM" id="Phobius"/>
    </source>
</evidence>
<dbReference type="Gene3D" id="3.30.1360.60">
    <property type="entry name" value="Glucose permease domain IIB"/>
    <property type="match status" value="1"/>
</dbReference>
<dbReference type="GO" id="GO:0015771">
    <property type="term" value="P:trehalose transport"/>
    <property type="evidence" value="ECO:0007669"/>
    <property type="project" value="TreeGrafter"/>
</dbReference>